<evidence type="ECO:0000256" key="2">
    <source>
        <dbReference type="ARBA" id="ARBA00022475"/>
    </source>
</evidence>
<evidence type="ECO:0000259" key="9">
    <source>
        <dbReference type="Pfam" id="PF13231"/>
    </source>
</evidence>
<feature type="transmembrane region" description="Helical" evidence="8">
    <location>
        <begin position="68"/>
        <end position="87"/>
    </location>
</feature>
<evidence type="ECO:0000313" key="11">
    <source>
        <dbReference type="Proteomes" id="UP000603904"/>
    </source>
</evidence>
<feature type="domain" description="Glycosyltransferase RgtA/B/C/D-like" evidence="9">
    <location>
        <begin position="71"/>
        <end position="212"/>
    </location>
</feature>
<keyword evidence="6 8" id="KW-1133">Transmembrane helix</keyword>
<gene>
    <name evidence="10" type="ORF">Mco01_50050</name>
</gene>
<sequence length="499" mass="50676">MSPTPLRATAPGVPVAVLVPAALALAAGLWSLAGPPVWRDEAATVSAAARSLPETVHLLRHVDAVHGLYYALAHVVVALGGTGIVALRLPSVVAGVLAAAGTGALGRALGGPRAGLYGGSLLALMPVFSRYSQEARPYALTMAAAVGATLLLVRALRGPTPGAFAVYGLSVAALAYLNLFAILVPAAHGIAVLLCRGPFARWCLAVVPGLALAAPLGWLASRQSAQVGWITRPDAGDVGMLAVQLFGDLGAATPAWLGVAPLVAALAVVGAVRSPLRAARAVAGSPATGLLVRVALPWLLLPPAALLAVSWAAHPVYVFRYVLCCVPAAALLAGAGLAAAPARVAVAAMAAAAGLSVPGQLATRGPDGRQDDPRPVIALLGAQARPGDAVLFVPAKVRKYEVVYPGVFGRLDDVALVRSPRRDGTFGGRDAGSRVLAARLAGVRTLWVVGHTGKAASWRLDLVRRTFVPGGRWTSRGLFVARYDAAGSQVSSNGDGVGK</sequence>
<dbReference type="Proteomes" id="UP000603904">
    <property type="component" value="Unassembled WGS sequence"/>
</dbReference>
<dbReference type="PANTHER" id="PTHR33908:SF3">
    <property type="entry name" value="UNDECAPRENYL PHOSPHATE-ALPHA-4-AMINO-4-DEOXY-L-ARABINOSE ARABINOSYL TRANSFERASE"/>
    <property type="match status" value="1"/>
</dbReference>
<organism evidence="10 11">
    <name type="scientific">Microbispora corallina</name>
    <dbReference type="NCBI Taxonomy" id="83302"/>
    <lineage>
        <taxon>Bacteria</taxon>
        <taxon>Bacillati</taxon>
        <taxon>Actinomycetota</taxon>
        <taxon>Actinomycetes</taxon>
        <taxon>Streptosporangiales</taxon>
        <taxon>Streptosporangiaceae</taxon>
        <taxon>Microbispora</taxon>
    </lineage>
</organism>
<feature type="transmembrane region" description="Helical" evidence="8">
    <location>
        <begin position="290"/>
        <end position="312"/>
    </location>
</feature>
<keyword evidence="11" id="KW-1185">Reference proteome</keyword>
<feature type="transmembrane region" description="Helical" evidence="8">
    <location>
        <begin position="318"/>
        <end position="340"/>
    </location>
</feature>
<evidence type="ECO:0000256" key="6">
    <source>
        <dbReference type="ARBA" id="ARBA00022989"/>
    </source>
</evidence>
<reference evidence="10 11" key="1">
    <citation type="submission" date="2021-01" db="EMBL/GenBank/DDBJ databases">
        <title>Whole genome shotgun sequence of Microbispora corallina NBRC 16416.</title>
        <authorList>
            <person name="Komaki H."/>
            <person name="Tamura T."/>
        </authorList>
    </citation>
    <scope>NUCLEOTIDE SEQUENCE [LARGE SCALE GENOMIC DNA]</scope>
    <source>
        <strain evidence="10 11">NBRC 16416</strain>
    </source>
</reference>
<evidence type="ECO:0000256" key="8">
    <source>
        <dbReference type="SAM" id="Phobius"/>
    </source>
</evidence>
<evidence type="ECO:0000256" key="4">
    <source>
        <dbReference type="ARBA" id="ARBA00022679"/>
    </source>
</evidence>
<evidence type="ECO:0000256" key="5">
    <source>
        <dbReference type="ARBA" id="ARBA00022692"/>
    </source>
</evidence>
<feature type="transmembrane region" description="Helical" evidence="8">
    <location>
        <begin position="162"/>
        <end position="187"/>
    </location>
</feature>
<evidence type="ECO:0000256" key="3">
    <source>
        <dbReference type="ARBA" id="ARBA00022676"/>
    </source>
</evidence>
<dbReference type="RefSeq" id="WP_204059296.1">
    <property type="nucleotide sequence ID" value="NZ_BAAAGP010000021.1"/>
</dbReference>
<feature type="transmembrane region" description="Helical" evidence="8">
    <location>
        <begin position="115"/>
        <end position="131"/>
    </location>
</feature>
<evidence type="ECO:0000256" key="7">
    <source>
        <dbReference type="ARBA" id="ARBA00023136"/>
    </source>
</evidence>
<comment type="caution">
    <text evidence="10">The sequence shown here is derived from an EMBL/GenBank/DDBJ whole genome shotgun (WGS) entry which is preliminary data.</text>
</comment>
<dbReference type="InterPro" id="IPR038731">
    <property type="entry name" value="RgtA/B/C-like"/>
</dbReference>
<dbReference type="Pfam" id="PF13231">
    <property type="entry name" value="PMT_2"/>
    <property type="match status" value="1"/>
</dbReference>
<keyword evidence="2" id="KW-1003">Cell membrane</keyword>
<evidence type="ECO:0000313" key="10">
    <source>
        <dbReference type="EMBL" id="GIH42005.1"/>
    </source>
</evidence>
<feature type="transmembrane region" description="Helical" evidence="8">
    <location>
        <begin position="241"/>
        <end position="269"/>
    </location>
</feature>
<keyword evidence="7 8" id="KW-0472">Membrane</keyword>
<accession>A0ABQ4G4Q4</accession>
<keyword evidence="3 10" id="KW-0328">Glycosyltransferase</keyword>
<protein>
    <submittedName>
        <fullName evidence="10">Mannosyltransferase</fullName>
    </submittedName>
</protein>
<proteinExistence type="predicted"/>
<evidence type="ECO:0000256" key="1">
    <source>
        <dbReference type="ARBA" id="ARBA00004651"/>
    </source>
</evidence>
<keyword evidence="5 8" id="KW-0812">Transmembrane</keyword>
<dbReference type="GO" id="GO:0016757">
    <property type="term" value="F:glycosyltransferase activity"/>
    <property type="evidence" value="ECO:0007669"/>
    <property type="project" value="UniProtKB-KW"/>
</dbReference>
<feature type="transmembrane region" description="Helical" evidence="8">
    <location>
        <begin position="138"/>
        <end position="156"/>
    </location>
</feature>
<comment type="subcellular location">
    <subcellularLocation>
        <location evidence="1">Cell membrane</location>
        <topology evidence="1">Multi-pass membrane protein</topology>
    </subcellularLocation>
</comment>
<feature type="transmembrane region" description="Helical" evidence="8">
    <location>
        <begin position="199"/>
        <end position="221"/>
    </location>
</feature>
<dbReference type="EMBL" id="BOOC01000027">
    <property type="protein sequence ID" value="GIH42005.1"/>
    <property type="molecule type" value="Genomic_DNA"/>
</dbReference>
<keyword evidence="4" id="KW-0808">Transferase</keyword>
<name>A0ABQ4G4Q4_9ACTN</name>
<dbReference type="PANTHER" id="PTHR33908">
    <property type="entry name" value="MANNOSYLTRANSFERASE YKCB-RELATED"/>
    <property type="match status" value="1"/>
</dbReference>
<dbReference type="InterPro" id="IPR050297">
    <property type="entry name" value="LipidA_mod_glycosyltrf_83"/>
</dbReference>